<protein>
    <submittedName>
        <fullName evidence="2">Uncharacterized protein</fullName>
    </submittedName>
</protein>
<feature type="region of interest" description="Disordered" evidence="1">
    <location>
        <begin position="1"/>
        <end position="21"/>
    </location>
</feature>
<evidence type="ECO:0000313" key="2">
    <source>
        <dbReference type="EMBL" id="VEL35088.1"/>
    </source>
</evidence>
<sequence>MTMTATASDANHNSPSTSVASTAVRPSKLLLRFFANSPLLQASKGSGQSDIRSESASPQLIIPEHPLLPHGSELDLHLTNTCAVDVDDERQERAIEAPGLFDDNETITDQTPLLVTSKSAAVSALRQMSVNPRRRDRILTRNKKDLFYTGSVHQLTSTDLAYFSGHPGASTSAAVVPLLPPPLTSNATNTVTAAQRSGGQSLLRFHSMFTPPGLVATRHSTASAATFFTPGLFLLPNQAGLGATGVTDSLAYGAVCNRRMISVDNPPDYFSISKGFMDTESVEVGLGHKEFNGILGDESKEMNSLLNDTFHAAVTSSCSADIGPLASSRLHSSKASCSHNPEATLTENIAFQNFGDSELNQFPPDLVNNLLLTSAAAVAAAAASSPTGVDGVFHDALKEFVSTSSAHLSGQTEAQATQDVSVSICISYCSISLISKYK</sequence>
<name>A0A448XF82_9PLAT</name>
<keyword evidence="3" id="KW-1185">Reference proteome</keyword>
<dbReference type="EMBL" id="CAAALY010249071">
    <property type="protein sequence ID" value="VEL35088.1"/>
    <property type="molecule type" value="Genomic_DNA"/>
</dbReference>
<dbReference type="AlphaFoldDB" id="A0A448XF82"/>
<comment type="caution">
    <text evidence="2">The sequence shown here is derived from an EMBL/GenBank/DDBJ whole genome shotgun (WGS) entry which is preliminary data.</text>
</comment>
<evidence type="ECO:0000313" key="3">
    <source>
        <dbReference type="Proteomes" id="UP000784294"/>
    </source>
</evidence>
<reference evidence="2" key="1">
    <citation type="submission" date="2018-11" db="EMBL/GenBank/DDBJ databases">
        <authorList>
            <consortium name="Pathogen Informatics"/>
        </authorList>
    </citation>
    <scope>NUCLEOTIDE SEQUENCE</scope>
</reference>
<gene>
    <name evidence="2" type="ORF">PXEA_LOCUS28528</name>
</gene>
<evidence type="ECO:0000256" key="1">
    <source>
        <dbReference type="SAM" id="MobiDB-lite"/>
    </source>
</evidence>
<organism evidence="2 3">
    <name type="scientific">Protopolystoma xenopodis</name>
    <dbReference type="NCBI Taxonomy" id="117903"/>
    <lineage>
        <taxon>Eukaryota</taxon>
        <taxon>Metazoa</taxon>
        <taxon>Spiralia</taxon>
        <taxon>Lophotrochozoa</taxon>
        <taxon>Platyhelminthes</taxon>
        <taxon>Monogenea</taxon>
        <taxon>Polyopisthocotylea</taxon>
        <taxon>Polystomatidea</taxon>
        <taxon>Polystomatidae</taxon>
        <taxon>Protopolystoma</taxon>
    </lineage>
</organism>
<dbReference type="Proteomes" id="UP000784294">
    <property type="component" value="Unassembled WGS sequence"/>
</dbReference>
<proteinExistence type="predicted"/>
<accession>A0A448XF82</accession>